<keyword evidence="3" id="KW-1185">Reference proteome</keyword>
<name>A0AA38S9L8_9ASTR</name>
<evidence type="ECO:0000313" key="3">
    <source>
        <dbReference type="Proteomes" id="UP001172457"/>
    </source>
</evidence>
<dbReference type="PANTHER" id="PTHR35278:SF1">
    <property type="entry name" value="F8K7.16"/>
    <property type="match status" value="1"/>
</dbReference>
<reference evidence="2" key="1">
    <citation type="submission" date="2023-03" db="EMBL/GenBank/DDBJ databases">
        <title>Chromosome-scale reference genome and RAD-based genetic map of yellow starthistle (Centaurea solstitialis) reveal putative structural variation and QTLs associated with invader traits.</title>
        <authorList>
            <person name="Reatini B."/>
            <person name="Cang F.A."/>
            <person name="Jiang Q."/>
            <person name="Mckibben M.T.W."/>
            <person name="Barker M.S."/>
            <person name="Rieseberg L.H."/>
            <person name="Dlugosch K.M."/>
        </authorList>
    </citation>
    <scope>NUCLEOTIDE SEQUENCE</scope>
    <source>
        <strain evidence="2">CAN-66</strain>
        <tissue evidence="2">Leaf</tissue>
    </source>
</reference>
<accession>A0AA38S9L8</accession>
<evidence type="ECO:0008006" key="4">
    <source>
        <dbReference type="Google" id="ProtNLM"/>
    </source>
</evidence>
<dbReference type="AlphaFoldDB" id="A0AA38S9L8"/>
<keyword evidence="1" id="KW-0812">Transmembrane</keyword>
<dbReference type="EMBL" id="JARYMX010000008">
    <property type="protein sequence ID" value="KAJ9538318.1"/>
    <property type="molecule type" value="Genomic_DNA"/>
</dbReference>
<dbReference type="Proteomes" id="UP001172457">
    <property type="component" value="Chromosome 8"/>
</dbReference>
<keyword evidence="1" id="KW-0472">Membrane</keyword>
<feature type="transmembrane region" description="Helical" evidence="1">
    <location>
        <begin position="89"/>
        <end position="109"/>
    </location>
</feature>
<protein>
    <recommendedName>
        <fullName evidence="4">Transmembrane protein</fullName>
    </recommendedName>
</protein>
<evidence type="ECO:0000313" key="2">
    <source>
        <dbReference type="EMBL" id="KAJ9538318.1"/>
    </source>
</evidence>
<feature type="transmembrane region" description="Helical" evidence="1">
    <location>
        <begin position="53"/>
        <end position="74"/>
    </location>
</feature>
<sequence>MGLFESVFSGIGHVVGTLFSSQIDFLTGKSCSTVCGPTWDLECYIENFCIQHLLKFFAVSLLFYVVLLFLYFLYKLGVFHCLCRTSCKMIWVCLSTIFVVWVHACYWLCRCLQKVKREHRRHQREMEMLDMMSVRSDQDTDMEASSTGSRWRRSSYQLRNHKRNHLRRSLRPRNHRVRLGVDGDLDYATKRKHIGHGDVRVVQTSSFARRGRYHKRSRHLSKRT</sequence>
<keyword evidence="1" id="KW-1133">Transmembrane helix</keyword>
<comment type="caution">
    <text evidence="2">The sequence shown here is derived from an EMBL/GenBank/DDBJ whole genome shotgun (WGS) entry which is preliminary data.</text>
</comment>
<proteinExistence type="predicted"/>
<evidence type="ECO:0000256" key="1">
    <source>
        <dbReference type="SAM" id="Phobius"/>
    </source>
</evidence>
<gene>
    <name evidence="2" type="ORF">OSB04_031051</name>
</gene>
<dbReference type="PANTHER" id="PTHR35278">
    <property type="entry name" value="TRANSMEMBRANE PROTEIN-RELATED"/>
    <property type="match status" value="1"/>
</dbReference>
<organism evidence="2 3">
    <name type="scientific">Centaurea solstitialis</name>
    <name type="common">yellow star-thistle</name>
    <dbReference type="NCBI Taxonomy" id="347529"/>
    <lineage>
        <taxon>Eukaryota</taxon>
        <taxon>Viridiplantae</taxon>
        <taxon>Streptophyta</taxon>
        <taxon>Embryophyta</taxon>
        <taxon>Tracheophyta</taxon>
        <taxon>Spermatophyta</taxon>
        <taxon>Magnoliopsida</taxon>
        <taxon>eudicotyledons</taxon>
        <taxon>Gunneridae</taxon>
        <taxon>Pentapetalae</taxon>
        <taxon>asterids</taxon>
        <taxon>campanulids</taxon>
        <taxon>Asterales</taxon>
        <taxon>Asteraceae</taxon>
        <taxon>Carduoideae</taxon>
        <taxon>Cardueae</taxon>
        <taxon>Centaureinae</taxon>
        <taxon>Centaurea</taxon>
    </lineage>
</organism>